<dbReference type="Gene3D" id="3.90.226.10">
    <property type="entry name" value="2-enoyl-CoA Hydratase, Chain A, domain 1"/>
    <property type="match status" value="1"/>
</dbReference>
<dbReference type="InterPro" id="IPR029045">
    <property type="entry name" value="ClpP/crotonase-like_dom_sf"/>
</dbReference>
<organism evidence="10">
    <name type="scientific">Acacia acanthoclada subsp. glaucescens</name>
    <dbReference type="NCBI Taxonomy" id="1708224"/>
    <lineage>
        <taxon>Eukaryota</taxon>
        <taxon>Viridiplantae</taxon>
        <taxon>Streptophyta</taxon>
        <taxon>Embryophyta</taxon>
        <taxon>Tracheophyta</taxon>
        <taxon>Spermatophyta</taxon>
        <taxon>Magnoliopsida</taxon>
        <taxon>eudicotyledons</taxon>
        <taxon>Gunneridae</taxon>
        <taxon>Pentapetalae</taxon>
        <taxon>rosids</taxon>
        <taxon>fabids</taxon>
        <taxon>Fabales</taxon>
        <taxon>Fabaceae</taxon>
        <taxon>Caesalpinioideae</taxon>
        <taxon>mimosoid clade</taxon>
        <taxon>Acacieae</taxon>
        <taxon>Acacia</taxon>
    </lineage>
</organism>
<dbReference type="GO" id="GO:0006515">
    <property type="term" value="P:protein quality control for misfolded or incompletely synthesized proteins"/>
    <property type="evidence" value="ECO:0007669"/>
    <property type="project" value="TreeGrafter"/>
</dbReference>
<comment type="similarity">
    <text evidence="1 7 9">Belongs to the peptidase S14 family.</text>
</comment>
<evidence type="ECO:0000256" key="7">
    <source>
        <dbReference type="HAMAP-Rule" id="MF_00444"/>
    </source>
</evidence>
<dbReference type="GO" id="GO:0051117">
    <property type="term" value="F:ATPase binding"/>
    <property type="evidence" value="ECO:0007669"/>
    <property type="project" value="TreeGrafter"/>
</dbReference>
<comment type="catalytic activity">
    <reaction evidence="6 7 8">
        <text>Hydrolysis of proteins to small peptides in the presence of ATP and magnesium. alpha-casein is the usual test substrate. In the absence of ATP, only oligopeptides shorter than five residues are hydrolyzed (such as succinyl-Leu-Tyr-|-NHMec, and Leu-Tyr-Leu-|-Tyr-Trp, in which cleavage of the -Tyr-|-Leu- and -Tyr-|-Trp bonds also occurs).</text>
        <dbReference type="EC" id="3.4.21.92"/>
    </reaction>
</comment>
<dbReference type="InterPro" id="IPR033135">
    <property type="entry name" value="ClpP_His_AS"/>
</dbReference>
<dbReference type="AlphaFoldDB" id="A0A1D0C4T0"/>
<evidence type="ECO:0000256" key="4">
    <source>
        <dbReference type="ARBA" id="ARBA00022801"/>
    </source>
</evidence>
<dbReference type="InterPro" id="IPR001907">
    <property type="entry name" value="ClpP"/>
</dbReference>
<keyword evidence="10" id="KW-0150">Chloroplast</keyword>
<dbReference type="PRINTS" id="PR00127">
    <property type="entry name" value="CLPPROTEASEP"/>
</dbReference>
<dbReference type="PANTHER" id="PTHR10381:SF15">
    <property type="entry name" value="CHLOROPLASTIC ATP-DEPENDENT CLP PROTEASE PROTEOLYTIC SUBUNIT 1"/>
    <property type="match status" value="1"/>
</dbReference>
<dbReference type="HAMAP" id="MF_00444">
    <property type="entry name" value="ClpP"/>
    <property type="match status" value="1"/>
</dbReference>
<dbReference type="GO" id="GO:0004176">
    <property type="term" value="F:ATP-dependent peptidase activity"/>
    <property type="evidence" value="ECO:0007669"/>
    <property type="project" value="InterPro"/>
</dbReference>
<dbReference type="EC" id="3.4.21.92" evidence="7"/>
<keyword evidence="2 10" id="KW-0934">Plastid</keyword>
<comment type="function">
    <text evidence="7">Cleaves peptides in various proteins in a process that requires ATP hydrolysis. Has a chymotrypsin-like activity. Plays a major role in the degradation of misfolded proteins.</text>
</comment>
<geneLocation type="chloroplast" evidence="10"/>
<evidence type="ECO:0000256" key="3">
    <source>
        <dbReference type="ARBA" id="ARBA00022670"/>
    </source>
</evidence>
<dbReference type="SUPFAM" id="SSF52096">
    <property type="entry name" value="ClpP/crotonase"/>
    <property type="match status" value="1"/>
</dbReference>
<dbReference type="GO" id="GO:0009570">
    <property type="term" value="C:chloroplast stroma"/>
    <property type="evidence" value="ECO:0007669"/>
    <property type="project" value="UniProtKB-SubCell"/>
</dbReference>
<keyword evidence="3 7" id="KW-0645">Protease</keyword>
<sequence>MPVGVPKVPFQGPGDEDASWDDLYNRLYRLRVLFLGQRLDDKLMTNLITLLVYLNMQDDDKEDISMFINSPGGWLTSGIIIYDMMRLVQPEVRTICLGEAASTAAFVLLGGEITKRLAFPHARVMMHQPAADLYQKTKTGGYVMELNEVKLMYDYVIDCYVQKTGKPKYVITEDMKKDEFIGPEEAQAYGIIDEILCEKNKLKLI</sequence>
<dbReference type="CDD" id="cd07017">
    <property type="entry name" value="S14_ClpP_2"/>
    <property type="match status" value="1"/>
</dbReference>
<protein>
    <recommendedName>
        <fullName evidence="7 9">ATP-dependent Clp protease proteolytic subunit</fullName>
        <ecNumber evidence="7">3.4.21.92</ecNumber>
    </recommendedName>
    <alternativeName>
        <fullName evidence="7">Endopeptidase Clp</fullName>
    </alternativeName>
</protein>
<comment type="subcellular location">
    <subcellularLocation>
        <location evidence="7">Plastid</location>
        <location evidence="7">Chloroplast stroma</location>
    </subcellularLocation>
</comment>
<evidence type="ECO:0000256" key="5">
    <source>
        <dbReference type="ARBA" id="ARBA00022825"/>
    </source>
</evidence>
<proteinExistence type="inferred from homology"/>
<dbReference type="GO" id="GO:0004252">
    <property type="term" value="F:serine-type endopeptidase activity"/>
    <property type="evidence" value="ECO:0007669"/>
    <property type="project" value="UniProtKB-UniRule"/>
</dbReference>
<name>A0A1D0C4T0_9FABA</name>
<reference evidence="10" key="1">
    <citation type="submission" date="2015-09" db="EMBL/GenBank/DDBJ databases">
        <authorList>
            <person name="Jackson K.R."/>
            <person name="Lunt B.L."/>
            <person name="Fisher J.N.B."/>
            <person name="Gardner A.V."/>
            <person name="Bailey M.E."/>
            <person name="Deus L.M."/>
            <person name="Earl A.S."/>
            <person name="Gibby P.D."/>
            <person name="Hartmann K.A."/>
            <person name="Liu J.E."/>
            <person name="Manci A.M."/>
            <person name="Nielsen D.A."/>
            <person name="Solomon M.B."/>
            <person name="Breakwell D.P."/>
            <person name="Burnett S.H."/>
            <person name="Grose J.H."/>
        </authorList>
    </citation>
    <scope>NUCLEOTIDE SEQUENCE</scope>
    <source>
        <strain evidence="10">568ACA</strain>
    </source>
</reference>
<accession>A0A1D0C4T0</accession>
<dbReference type="PANTHER" id="PTHR10381">
    <property type="entry name" value="ATP-DEPENDENT CLP PROTEASE PROTEOLYTIC SUBUNIT"/>
    <property type="match status" value="1"/>
</dbReference>
<feature type="active site" description="Nucleophile" evidence="7">
    <location>
        <position position="102"/>
    </location>
</feature>
<reference evidence="10" key="2">
    <citation type="submission" date="2016-09" db="EMBL/GenBank/DDBJ databases">
        <title>Integration of Complete Chloroplast Genome Sequences with Small Amplicon Datasets Improves Phylogenetic Resolution in Acacia.</title>
        <authorList>
            <person name="Williams A.V."/>
            <person name="Miller J.T."/>
            <person name="Small I."/>
            <person name="Nevill P.G."/>
            <person name="Boykin L.M."/>
        </authorList>
    </citation>
    <scope>NUCLEOTIDE SEQUENCE</scope>
    <source>
        <strain evidence="10">568ACA</strain>
    </source>
</reference>
<evidence type="ECO:0000256" key="1">
    <source>
        <dbReference type="ARBA" id="ARBA00007039"/>
    </source>
</evidence>
<dbReference type="Pfam" id="PF00574">
    <property type="entry name" value="CLP_protease"/>
    <property type="match status" value="1"/>
</dbReference>
<dbReference type="InterPro" id="IPR023562">
    <property type="entry name" value="ClpP/TepA"/>
</dbReference>
<gene>
    <name evidence="10" type="primary">clpP1</name>
    <name evidence="7" type="synonym">clpP</name>
</gene>
<keyword evidence="4 7" id="KW-0378">Hydrolase</keyword>
<dbReference type="GO" id="GO:0009368">
    <property type="term" value="C:endopeptidase Clp complex"/>
    <property type="evidence" value="ECO:0007669"/>
    <property type="project" value="TreeGrafter"/>
</dbReference>
<evidence type="ECO:0000256" key="2">
    <source>
        <dbReference type="ARBA" id="ARBA00022640"/>
    </source>
</evidence>
<keyword evidence="5 7" id="KW-0720">Serine protease</keyword>
<evidence type="ECO:0000313" key="10">
    <source>
        <dbReference type="EMBL" id="CUR00014.1"/>
    </source>
</evidence>
<evidence type="ECO:0000256" key="6">
    <source>
        <dbReference type="ARBA" id="ARBA00034021"/>
    </source>
</evidence>
<evidence type="ECO:0000256" key="8">
    <source>
        <dbReference type="PROSITE-ProRule" id="PRU10086"/>
    </source>
</evidence>
<comment type="subunit">
    <text evidence="7">Component of the chloroplastic Clp protease core complex.</text>
</comment>
<feature type="active site" evidence="7 8">
    <location>
        <position position="127"/>
    </location>
</feature>
<dbReference type="EMBL" id="LN885240">
    <property type="protein sequence ID" value="CUR00014.1"/>
    <property type="molecule type" value="Genomic_DNA"/>
</dbReference>
<evidence type="ECO:0000256" key="9">
    <source>
        <dbReference type="RuleBase" id="RU003567"/>
    </source>
</evidence>
<dbReference type="PROSITE" id="PS00382">
    <property type="entry name" value="CLP_PROTEASE_HIS"/>
    <property type="match status" value="1"/>
</dbReference>